<evidence type="ECO:0000313" key="4">
    <source>
        <dbReference type="EMBL" id="SCY82936.1"/>
    </source>
</evidence>
<dbReference type="RefSeq" id="WP_091144515.1">
    <property type="nucleotide sequence ID" value="NZ_FMVF01000012.1"/>
</dbReference>
<dbReference type="EMBL" id="FMVF01000012">
    <property type="protein sequence ID" value="SCY82936.1"/>
    <property type="molecule type" value="Genomic_DNA"/>
</dbReference>
<organism evidence="4 5">
    <name type="scientific">Flavobacterium caeni</name>
    <dbReference type="NCBI Taxonomy" id="490189"/>
    <lineage>
        <taxon>Bacteria</taxon>
        <taxon>Pseudomonadati</taxon>
        <taxon>Bacteroidota</taxon>
        <taxon>Flavobacteriia</taxon>
        <taxon>Flavobacteriales</taxon>
        <taxon>Flavobacteriaceae</taxon>
        <taxon>Flavobacterium</taxon>
    </lineage>
</organism>
<feature type="domain" description="Secretion system C-terminal sorting" evidence="3">
    <location>
        <begin position="559"/>
        <end position="623"/>
    </location>
</feature>
<feature type="chain" id="PRO_5011483160" evidence="2">
    <location>
        <begin position="21"/>
        <end position="629"/>
    </location>
</feature>
<dbReference type="STRING" id="490189.SAMN02927903_02522"/>
<dbReference type="InterPro" id="IPR026444">
    <property type="entry name" value="Secre_tail"/>
</dbReference>
<proteinExistence type="predicted"/>
<feature type="signal peptide" evidence="2">
    <location>
        <begin position="1"/>
        <end position="20"/>
    </location>
</feature>
<keyword evidence="1 2" id="KW-0732">Signal</keyword>
<evidence type="ECO:0000313" key="5">
    <source>
        <dbReference type="Proteomes" id="UP000199354"/>
    </source>
</evidence>
<dbReference type="NCBIfam" id="NF033708">
    <property type="entry name" value="T9SS_Cterm_ChiA"/>
    <property type="match status" value="1"/>
</dbReference>
<gene>
    <name evidence="4" type="ORF">SAMN02927903_02522</name>
</gene>
<dbReference type="Proteomes" id="UP000199354">
    <property type="component" value="Unassembled WGS sequence"/>
</dbReference>
<dbReference type="Pfam" id="PF18962">
    <property type="entry name" value="Por_Secre_tail"/>
    <property type="match status" value="1"/>
</dbReference>
<evidence type="ECO:0000256" key="2">
    <source>
        <dbReference type="SAM" id="SignalP"/>
    </source>
</evidence>
<dbReference type="AlphaFoldDB" id="A0A1G5J3K3"/>
<evidence type="ECO:0000259" key="3">
    <source>
        <dbReference type="Pfam" id="PF18962"/>
    </source>
</evidence>
<name>A0A1G5J3K3_9FLAO</name>
<keyword evidence="5" id="KW-1185">Reference proteome</keyword>
<sequence>MERLYFACFGLLMVTTIAKAQVYVSPDSYIFVNDRMVFVNQDINLDKVGAVEGNIYLRDEAMLLQGASTVVSTNRGAGTLSVFQEGTVNNFAYNYWCSPVGNASAATGNENFKVSMLHRPTTTTASTPAVMLGAGVFDGVANPLRIADRWAFKFVSSSTYAQWVPVPGGAALPNIEPGIGYTLKGSGTAVNDLTFSDNGQANNPGSRQRYDFRGKPNDGNITVFVGAGLRTLTGNPYPSAIDLRAFLMAATNTTQVAYFWEQDPTTNSHLIASYRGGYGSYSPLAAGGVTDPTYGYMGVYNPPTFYAYDGAGTQLGATGTGTPFERRFCPIGQGFMIEGAAGGNVTMSNNYRVYIKEGTFSDFNRPADVNEGTSEHTSSTGFLPPIQSVAGWDYTTVSTAPAPQIKFQTLLNNTGVKETTLVMIDGASDGAESGMDAKSPDQTDIDMYFVLDNAQYVISVIDFDVNKKVPVGFKANVPASFRIKATEMINFSEAENVYLHDKLTDMYYDIKNSDYEFTLPAGTNDTQYEITFVDGLLGTSDELAADAFAILQNNDRQMLTVSNPGSIDIKSVTLFDITGKQIFTKTKLGAKTSYEFPTSGLAESIYVVKVVTTDNKQFAKKISVFEKGK</sequence>
<reference evidence="4 5" key="1">
    <citation type="submission" date="2016-10" db="EMBL/GenBank/DDBJ databases">
        <authorList>
            <person name="de Groot N.N."/>
        </authorList>
    </citation>
    <scope>NUCLEOTIDE SEQUENCE [LARGE SCALE GENOMIC DNA]</scope>
    <source>
        <strain evidence="4 5">CGMCC 1.7031</strain>
    </source>
</reference>
<protein>
    <submittedName>
        <fullName evidence="4">Por secretion system C-terminal sorting domain-containing protein</fullName>
    </submittedName>
</protein>
<accession>A0A1G5J3K3</accession>
<dbReference type="OrthoDB" id="2582440at2"/>
<evidence type="ECO:0000256" key="1">
    <source>
        <dbReference type="ARBA" id="ARBA00022729"/>
    </source>
</evidence>